<feature type="compositionally biased region" description="Low complexity" evidence="1">
    <location>
        <begin position="220"/>
        <end position="246"/>
    </location>
</feature>
<evidence type="ECO:0000256" key="1">
    <source>
        <dbReference type="SAM" id="MobiDB-lite"/>
    </source>
</evidence>
<evidence type="ECO:0000313" key="3">
    <source>
        <dbReference type="Proteomes" id="UP000216998"/>
    </source>
</evidence>
<dbReference type="Proteomes" id="UP000216998">
    <property type="component" value="Unassembled WGS sequence"/>
</dbReference>
<evidence type="ECO:0000313" key="2">
    <source>
        <dbReference type="EMBL" id="OYQ34561.1"/>
    </source>
</evidence>
<comment type="caution">
    <text evidence="2">The sequence shown here is derived from an EMBL/GenBank/DDBJ whole genome shotgun (WGS) entry which is preliminary data.</text>
</comment>
<accession>A0A255YZF9</accession>
<name>A0A255YZF9_9PROT</name>
<feature type="compositionally biased region" description="Low complexity" evidence="1">
    <location>
        <begin position="195"/>
        <end position="209"/>
    </location>
</feature>
<organism evidence="2 3">
    <name type="scientific">Niveispirillum lacus</name>
    <dbReference type="NCBI Taxonomy" id="1981099"/>
    <lineage>
        <taxon>Bacteria</taxon>
        <taxon>Pseudomonadati</taxon>
        <taxon>Pseudomonadota</taxon>
        <taxon>Alphaproteobacteria</taxon>
        <taxon>Rhodospirillales</taxon>
        <taxon>Azospirillaceae</taxon>
        <taxon>Niveispirillum</taxon>
    </lineage>
</organism>
<proteinExistence type="predicted"/>
<keyword evidence="3" id="KW-1185">Reference proteome</keyword>
<feature type="region of interest" description="Disordered" evidence="1">
    <location>
        <begin position="162"/>
        <end position="261"/>
    </location>
</feature>
<feature type="compositionally biased region" description="Pro residues" evidence="1">
    <location>
        <begin position="210"/>
        <end position="219"/>
    </location>
</feature>
<dbReference type="AlphaFoldDB" id="A0A255YZF9"/>
<evidence type="ECO:0008006" key="4">
    <source>
        <dbReference type="Google" id="ProtNLM"/>
    </source>
</evidence>
<dbReference type="EMBL" id="NOXU01000028">
    <property type="protein sequence ID" value="OYQ34561.1"/>
    <property type="molecule type" value="Genomic_DNA"/>
</dbReference>
<gene>
    <name evidence="2" type="ORF">CHU95_11150</name>
</gene>
<protein>
    <recommendedName>
        <fullName evidence="4">Resolvase HTH domain-containing protein</fullName>
    </recommendedName>
</protein>
<reference evidence="2 3" key="1">
    <citation type="submission" date="2017-07" db="EMBL/GenBank/DDBJ databases">
        <title>Niveispirillum cyanobacteriorum sp. nov., isolated from cyanobacterial aggregates in a eutrophic lake.</title>
        <authorList>
            <person name="Cai H."/>
        </authorList>
    </citation>
    <scope>NUCLEOTIDE SEQUENCE [LARGE SCALE GENOMIC DNA]</scope>
    <source>
        <strain evidence="3">TH1-14</strain>
    </source>
</reference>
<sequence>MEHPMTPNLAGLTLKQRQAALNAAMLDPDLDHPPSTSNNTFHDATASPRLMEGYNSRAADEITWAKIAFHLAAGVPIIKIAEHYKLSRTTIWRAISQSPNLRRRIAEERALMRREADSRFVAMRELVVDTLYRAVADGNMRATIWAAERLGIGDSLLQRAEKPPRAGNAHLPDIQRPPAARHTTPPPETTSALSPATVPDPDATCATDPVAPPPDPVPAAAPASSPPTRSRPSTATQRQTARTITRPVPRHPQRSRLTALPRRARPSVRVLAWLLHNAQPTADGADGVPGLAMARLVAQARWLALTGKHKVQ</sequence>